<reference evidence="1 2" key="1">
    <citation type="journal article" date="2015" name="Appl. Environ. Microbiol.">
        <title>The Geoglobus acetivorans genome: Fe(III) reduction, acetate utilization, autotrophic growth, and degradation of aromatic compounds in a hyperthermophilic archaeon.</title>
        <authorList>
            <person name="Mardanov A.V."/>
            <person name="Slododkina G.B."/>
            <person name="Slobodkin A.I."/>
            <person name="Beletsky A.V."/>
            <person name="Gavrilov S.N."/>
            <person name="Kublanov I.V."/>
            <person name="Bonch-Osmolovskaya E.A."/>
            <person name="Skryabin K.G."/>
            <person name="Ravin N.V."/>
        </authorList>
    </citation>
    <scope>NUCLEOTIDE SEQUENCE [LARGE SCALE GENOMIC DNA]</scope>
    <source>
        <strain evidence="1 2">SBH6</strain>
    </source>
</reference>
<dbReference type="PANTHER" id="PTHR40727:SF1">
    <property type="entry name" value="BACTERIO-OPSIN ACTIVATOR"/>
    <property type="match status" value="1"/>
</dbReference>
<gene>
    <name evidence="1" type="ORF">GACE_0588</name>
</gene>
<dbReference type="RefSeq" id="WP_048091032.1">
    <property type="nucleotide sequence ID" value="NZ_CP009552.1"/>
</dbReference>
<sequence length="205" mass="22708">MEIIARPKGGNVDRMAEKVFMKSIEILGGLKKLVEYRNLTWLPSLAEAAYVIVLRNEALKTYSEIARELGITEATAKNIATADEMKVLEYVRGGLEERPKEHVAGGIAKLAYKALKESGELDVDEVSLNDEMTEILEIAWAVQVLSKIKGLDFPAGKEQLGERLAGILVKVRGGEYRIEELLERIDYPVNGPSELLHKLKMAASS</sequence>
<dbReference type="EMBL" id="CP009552">
    <property type="protein sequence ID" value="AIY89640.1"/>
    <property type="molecule type" value="Genomic_DNA"/>
</dbReference>
<evidence type="ECO:0000313" key="2">
    <source>
        <dbReference type="Proteomes" id="UP000030624"/>
    </source>
</evidence>
<evidence type="ECO:0008006" key="3">
    <source>
        <dbReference type="Google" id="ProtNLM"/>
    </source>
</evidence>
<dbReference type="Proteomes" id="UP000030624">
    <property type="component" value="Chromosome"/>
</dbReference>
<accession>A0A0A7GC73</accession>
<proteinExistence type="predicted"/>
<dbReference type="KEGG" id="gac:GACE_0588"/>
<dbReference type="NCBIfam" id="TIGR03879">
    <property type="entry name" value="near_KaiC_dom"/>
    <property type="match status" value="1"/>
</dbReference>
<dbReference type="GeneID" id="24797189"/>
<dbReference type="HOGENOM" id="CLU_1303488_0_0_2"/>
<evidence type="ECO:0000313" key="1">
    <source>
        <dbReference type="EMBL" id="AIY89640.1"/>
    </source>
</evidence>
<dbReference type="InterPro" id="IPR022285">
    <property type="entry name" value="CHP03879_regulat_dom_put"/>
</dbReference>
<dbReference type="AlphaFoldDB" id="A0A0A7GC73"/>
<organism evidence="1 2">
    <name type="scientific">Geoglobus acetivorans</name>
    <dbReference type="NCBI Taxonomy" id="565033"/>
    <lineage>
        <taxon>Archaea</taxon>
        <taxon>Methanobacteriati</taxon>
        <taxon>Methanobacteriota</taxon>
        <taxon>Archaeoglobi</taxon>
        <taxon>Archaeoglobales</taxon>
        <taxon>Archaeoglobaceae</taxon>
        <taxon>Geoglobus</taxon>
    </lineage>
</organism>
<protein>
    <recommendedName>
        <fullName evidence="3">KaiC associated regulatory domain-containing protein</fullName>
    </recommendedName>
</protein>
<dbReference type="PANTHER" id="PTHR40727">
    <property type="entry name" value="TRANSCRIPTION REGULATOR, ENCODED NEXT TO RECA SUPERFAMILY ATPASE-RELATED"/>
    <property type="match status" value="1"/>
</dbReference>
<dbReference type="STRING" id="565033.GACE_0588"/>
<name>A0A0A7GC73_GEOAI</name>
<dbReference type="eggNOG" id="arCOG07764">
    <property type="taxonomic scope" value="Archaea"/>
</dbReference>